<keyword evidence="3" id="KW-1185">Reference proteome</keyword>
<keyword evidence="1" id="KW-0812">Transmembrane</keyword>
<protein>
    <submittedName>
        <fullName evidence="2">Uncharacterized protein</fullName>
    </submittedName>
</protein>
<dbReference type="KEGG" id="mik:FOE78_04180"/>
<reference evidence="2 3" key="1">
    <citation type="submission" date="2019-07" db="EMBL/GenBank/DDBJ databases">
        <title>Microlunatus dokdonensis sp. nov. isolated from the rhizospheric soil of the wild plant Elymus tsukushiensis.</title>
        <authorList>
            <person name="Ghim S.-Y."/>
            <person name="Hwang Y.-J."/>
            <person name="Son J.-S."/>
            <person name="Shin J.-H."/>
        </authorList>
    </citation>
    <scope>NUCLEOTIDE SEQUENCE [LARGE SCALE GENOMIC DNA]</scope>
    <source>
        <strain evidence="2 3">KUDC0627</strain>
    </source>
</reference>
<evidence type="ECO:0000256" key="1">
    <source>
        <dbReference type="SAM" id="Phobius"/>
    </source>
</evidence>
<dbReference type="Proteomes" id="UP000319263">
    <property type="component" value="Chromosome"/>
</dbReference>
<dbReference type="AlphaFoldDB" id="A0A516PVK4"/>
<gene>
    <name evidence="2" type="ORF">FOE78_04180</name>
</gene>
<name>A0A516PVK4_9ACTN</name>
<sequence>MQAAGAAGSDAVDFALAGALGFGFALFGWDLAVCFWALEADGLLFLEVLDADAVGVAAADVAGADGLLDGLGDASGEDPPEGDGLAAGGAACPGLLPRLTRNTSTMINKASIAPTTRARLTQ</sequence>
<proteinExistence type="predicted"/>
<dbReference type="RefSeq" id="WP_143985197.1">
    <property type="nucleotide sequence ID" value="NZ_CP041692.1"/>
</dbReference>
<keyword evidence="1" id="KW-1133">Transmembrane helix</keyword>
<keyword evidence="1" id="KW-0472">Membrane</keyword>
<accession>A0A516PVK4</accession>
<evidence type="ECO:0000313" key="2">
    <source>
        <dbReference type="EMBL" id="QDP95216.1"/>
    </source>
</evidence>
<dbReference type="EMBL" id="CP041692">
    <property type="protein sequence ID" value="QDP95216.1"/>
    <property type="molecule type" value="Genomic_DNA"/>
</dbReference>
<evidence type="ECO:0000313" key="3">
    <source>
        <dbReference type="Proteomes" id="UP000319263"/>
    </source>
</evidence>
<organism evidence="2 3">
    <name type="scientific">Microlunatus elymi</name>
    <dbReference type="NCBI Taxonomy" id="2596828"/>
    <lineage>
        <taxon>Bacteria</taxon>
        <taxon>Bacillati</taxon>
        <taxon>Actinomycetota</taxon>
        <taxon>Actinomycetes</taxon>
        <taxon>Propionibacteriales</taxon>
        <taxon>Propionibacteriaceae</taxon>
        <taxon>Microlunatus</taxon>
    </lineage>
</organism>
<feature type="transmembrane region" description="Helical" evidence="1">
    <location>
        <begin position="14"/>
        <end position="38"/>
    </location>
</feature>